<evidence type="ECO:0000256" key="2">
    <source>
        <dbReference type="ARBA" id="ARBA00022475"/>
    </source>
</evidence>
<dbReference type="Pfam" id="PF02949">
    <property type="entry name" value="7tm_6"/>
    <property type="match status" value="1"/>
</dbReference>
<proteinExistence type="inferred from homology"/>
<comment type="subcellular location">
    <subcellularLocation>
        <location evidence="1 10">Cell membrane</location>
        <topology evidence="1 10">Multi-pass membrane protein</topology>
    </subcellularLocation>
</comment>
<evidence type="ECO:0000256" key="1">
    <source>
        <dbReference type="ARBA" id="ARBA00004651"/>
    </source>
</evidence>
<accession>A0A8N1SCP6</accession>
<feature type="transmembrane region" description="Helical" evidence="10">
    <location>
        <begin position="201"/>
        <end position="224"/>
    </location>
</feature>
<keyword evidence="2" id="KW-1003">Cell membrane</keyword>
<dbReference type="GO" id="GO:0005549">
    <property type="term" value="F:odorant binding"/>
    <property type="evidence" value="ECO:0007669"/>
    <property type="project" value="InterPro"/>
</dbReference>
<evidence type="ECO:0000256" key="4">
    <source>
        <dbReference type="ARBA" id="ARBA00022692"/>
    </source>
</evidence>
<gene>
    <name evidence="12" type="primary">LOC105434148</name>
</gene>
<evidence type="ECO:0000256" key="9">
    <source>
        <dbReference type="ARBA" id="ARBA00023224"/>
    </source>
</evidence>
<feature type="transmembrane region" description="Helical" evidence="10">
    <location>
        <begin position="131"/>
        <end position="152"/>
    </location>
</feature>
<keyword evidence="7 10" id="KW-0472">Membrane</keyword>
<comment type="caution">
    <text evidence="10">Lacks conserved residue(s) required for the propagation of feature annotation.</text>
</comment>
<sequence length="387" mass="44637">MDSSKELAYTDLEWAIGINRISLKIIGLWPDDKLSRRQRFLADLRAIIIFITMLFVSVIPGIFALLRVWGDIMAMTDNLQIGLPFTATVVKFIIMWFHKKDLIPIINMVTEDWIRRKTVQERNTMIKQARIARAMVMFGCTMMSLACILLIIPPCFGYSMRYLTNITDAPGKPMLVQTYYFREIKESPYYEITIGAQATSIVMAAISYTGIDTFLSLLVFHICAQLDILKERLLNLDGFKDFRTELSLNIQDHLRLIRSVDIIDNTFNLMLLALLIFFATLFCLQGFLIVNIVDGVDKVSFMRICWLVSILINTFVHMCLYCVVGEILISKAEGIFYAVYNYTWYLLTPNEARNLLLIMIRTEKPLYITAGKIFPMTLSMFCSVRYP</sequence>
<dbReference type="InterPro" id="IPR004117">
    <property type="entry name" value="7tm6_olfct_rcpt"/>
</dbReference>
<dbReference type="AlphaFoldDB" id="A0A8N1SCP6"/>
<dbReference type="PANTHER" id="PTHR21137">
    <property type="entry name" value="ODORANT RECEPTOR"/>
    <property type="match status" value="1"/>
</dbReference>
<evidence type="ECO:0000256" key="7">
    <source>
        <dbReference type="ARBA" id="ARBA00023136"/>
    </source>
</evidence>
<evidence type="ECO:0000256" key="10">
    <source>
        <dbReference type="RuleBase" id="RU351113"/>
    </source>
</evidence>
<dbReference type="GeneID" id="105434148"/>
<dbReference type="GO" id="GO:0005886">
    <property type="term" value="C:plasma membrane"/>
    <property type="evidence" value="ECO:0007669"/>
    <property type="project" value="UniProtKB-SubCell"/>
</dbReference>
<name>A0A8N1SCP6_9HYME</name>
<keyword evidence="4 10" id="KW-0812">Transmembrane</keyword>
<evidence type="ECO:0000313" key="11">
    <source>
        <dbReference type="Proteomes" id="UP000504615"/>
    </source>
</evidence>
<dbReference type="GO" id="GO:0004984">
    <property type="term" value="F:olfactory receptor activity"/>
    <property type="evidence" value="ECO:0007669"/>
    <property type="project" value="InterPro"/>
</dbReference>
<evidence type="ECO:0000256" key="3">
    <source>
        <dbReference type="ARBA" id="ARBA00022606"/>
    </source>
</evidence>
<feature type="transmembrane region" description="Helical" evidence="10">
    <location>
        <begin position="267"/>
        <end position="289"/>
    </location>
</feature>
<evidence type="ECO:0000256" key="6">
    <source>
        <dbReference type="ARBA" id="ARBA00022989"/>
    </source>
</evidence>
<comment type="similarity">
    <text evidence="10">Belongs to the insect chemoreceptor superfamily. Heteromeric odorant receptor channel (TC 1.A.69) family.</text>
</comment>
<dbReference type="RefSeq" id="XP_025075883.1">
    <property type="nucleotide sequence ID" value="XM_025220098.1"/>
</dbReference>
<dbReference type="GO" id="GO:0007165">
    <property type="term" value="P:signal transduction"/>
    <property type="evidence" value="ECO:0007669"/>
    <property type="project" value="UniProtKB-KW"/>
</dbReference>
<dbReference type="PANTHER" id="PTHR21137:SF35">
    <property type="entry name" value="ODORANT RECEPTOR 19A-RELATED"/>
    <property type="match status" value="1"/>
</dbReference>
<keyword evidence="3 10" id="KW-0716">Sensory transduction</keyword>
<evidence type="ECO:0000313" key="12">
    <source>
        <dbReference type="RefSeq" id="XP_025075883.1"/>
    </source>
</evidence>
<feature type="transmembrane region" description="Helical" evidence="10">
    <location>
        <begin position="81"/>
        <end position="98"/>
    </location>
</feature>
<keyword evidence="6 10" id="KW-1133">Transmembrane helix</keyword>
<reference evidence="12" key="1">
    <citation type="submission" date="2025-08" db="UniProtKB">
        <authorList>
            <consortium name="RefSeq"/>
        </authorList>
    </citation>
    <scope>IDENTIFICATION</scope>
</reference>
<keyword evidence="9 10" id="KW-0807">Transducer</keyword>
<protein>
    <recommendedName>
        <fullName evidence="10">Odorant receptor</fullName>
    </recommendedName>
</protein>
<feature type="transmembrane region" description="Helical" evidence="10">
    <location>
        <begin position="301"/>
        <end position="324"/>
    </location>
</feature>
<keyword evidence="11" id="KW-1185">Reference proteome</keyword>
<dbReference type="Proteomes" id="UP000504615">
    <property type="component" value="Unplaced"/>
</dbReference>
<feature type="transmembrane region" description="Helical" evidence="10">
    <location>
        <begin position="46"/>
        <end position="69"/>
    </location>
</feature>
<evidence type="ECO:0000256" key="8">
    <source>
        <dbReference type="ARBA" id="ARBA00023170"/>
    </source>
</evidence>
<keyword evidence="5 10" id="KW-0552">Olfaction</keyword>
<dbReference type="OrthoDB" id="7634903at2759"/>
<keyword evidence="8 10" id="KW-0675">Receptor</keyword>
<organism evidence="11 12">
    <name type="scientific">Pogonomyrmex barbatus</name>
    <name type="common">red harvester ant</name>
    <dbReference type="NCBI Taxonomy" id="144034"/>
    <lineage>
        <taxon>Eukaryota</taxon>
        <taxon>Metazoa</taxon>
        <taxon>Ecdysozoa</taxon>
        <taxon>Arthropoda</taxon>
        <taxon>Hexapoda</taxon>
        <taxon>Insecta</taxon>
        <taxon>Pterygota</taxon>
        <taxon>Neoptera</taxon>
        <taxon>Endopterygota</taxon>
        <taxon>Hymenoptera</taxon>
        <taxon>Apocrita</taxon>
        <taxon>Aculeata</taxon>
        <taxon>Formicoidea</taxon>
        <taxon>Formicidae</taxon>
        <taxon>Myrmicinae</taxon>
        <taxon>Pogonomyrmex</taxon>
    </lineage>
</organism>
<evidence type="ECO:0000256" key="5">
    <source>
        <dbReference type="ARBA" id="ARBA00022725"/>
    </source>
</evidence>